<evidence type="ECO:0000256" key="1">
    <source>
        <dbReference type="ARBA" id="ARBA00022676"/>
    </source>
</evidence>
<dbReference type="PANTHER" id="PTHR12526">
    <property type="entry name" value="GLYCOSYLTRANSFERASE"/>
    <property type="match status" value="1"/>
</dbReference>
<accession>A0A1H8W1N9</accession>
<sequence>MSRRRAVWVSTSTGTLGGVATYVRTMQRTPLWGEWDIRHVATHRDGSVATRVIVFLGGATAFVRELLLHRPAVVHLHTASYGSFARKSLLAWAARGARVPVVLHVHGGAFRDFYRAAPWLVRRYVRATLQMADAVVALGETWQRMLQEISPGARVVVIPNAVRPGAPVEQPGPGETVRVLFLGSIHEAKGAFLLLDAWRRLGDARRGPPADLVMAGNGAVDEARAKVADLGLADQVRVTGWVPQRQVETLLRGSHVLVLPSFAEGQPMALLEAMAQGLCVVASSVGGIPDLIDGECGVLVPPGDGDALVAALCTVLADPELRSRLGGRALDRVRERFDVDRVWRAIDGLYEDVTA</sequence>
<dbReference type="Proteomes" id="UP000198960">
    <property type="component" value="Unassembled WGS sequence"/>
</dbReference>
<name>A0A1H8W1N9_9ACTN</name>
<keyword evidence="1" id="KW-0328">Glycosyltransferase</keyword>
<dbReference type="EMBL" id="FOEE01000015">
    <property type="protein sequence ID" value="SEP21098.1"/>
    <property type="molecule type" value="Genomic_DNA"/>
</dbReference>
<dbReference type="AlphaFoldDB" id="A0A1H8W1N9"/>
<evidence type="ECO:0000313" key="5">
    <source>
        <dbReference type="Proteomes" id="UP000198960"/>
    </source>
</evidence>
<dbReference type="STRING" id="673521.SAMN05660991_03928"/>
<dbReference type="PANTHER" id="PTHR12526:SF510">
    <property type="entry name" value="D-INOSITOL 3-PHOSPHATE GLYCOSYLTRANSFERASE"/>
    <property type="match status" value="1"/>
</dbReference>
<proteinExistence type="predicted"/>
<dbReference type="SUPFAM" id="SSF53756">
    <property type="entry name" value="UDP-Glycosyltransferase/glycogen phosphorylase"/>
    <property type="match status" value="1"/>
</dbReference>
<keyword evidence="5" id="KW-1185">Reference proteome</keyword>
<reference evidence="5" key="1">
    <citation type="submission" date="2016-10" db="EMBL/GenBank/DDBJ databases">
        <authorList>
            <person name="Varghese N."/>
            <person name="Submissions S."/>
        </authorList>
    </citation>
    <scope>NUCLEOTIDE SEQUENCE [LARGE SCALE GENOMIC DNA]</scope>
    <source>
        <strain evidence="5">DSM 45413</strain>
    </source>
</reference>
<evidence type="ECO:0000259" key="3">
    <source>
        <dbReference type="Pfam" id="PF13439"/>
    </source>
</evidence>
<dbReference type="Pfam" id="PF13439">
    <property type="entry name" value="Glyco_transf_4"/>
    <property type="match status" value="1"/>
</dbReference>
<gene>
    <name evidence="4" type="ORF">SAMN05660991_03928</name>
</gene>
<evidence type="ECO:0000256" key="2">
    <source>
        <dbReference type="ARBA" id="ARBA00022679"/>
    </source>
</evidence>
<keyword evidence="2 4" id="KW-0808">Transferase</keyword>
<dbReference type="Gene3D" id="3.40.50.2000">
    <property type="entry name" value="Glycogen Phosphorylase B"/>
    <property type="match status" value="2"/>
</dbReference>
<evidence type="ECO:0000313" key="4">
    <source>
        <dbReference type="EMBL" id="SEP21098.1"/>
    </source>
</evidence>
<dbReference type="GO" id="GO:0016757">
    <property type="term" value="F:glycosyltransferase activity"/>
    <property type="evidence" value="ECO:0007669"/>
    <property type="project" value="UniProtKB-KW"/>
</dbReference>
<protein>
    <submittedName>
        <fullName evidence="4">Glycosyltransferase involved in cell wall bisynthesis</fullName>
    </submittedName>
</protein>
<dbReference type="InterPro" id="IPR028098">
    <property type="entry name" value="Glyco_trans_4-like_N"/>
</dbReference>
<feature type="domain" description="Glycosyltransferase subfamily 4-like N-terminal" evidence="3">
    <location>
        <begin position="53"/>
        <end position="163"/>
    </location>
</feature>
<dbReference type="CDD" id="cd03801">
    <property type="entry name" value="GT4_PimA-like"/>
    <property type="match status" value="1"/>
</dbReference>
<dbReference type="Pfam" id="PF13692">
    <property type="entry name" value="Glyco_trans_1_4"/>
    <property type="match status" value="1"/>
</dbReference>
<organism evidence="4 5">
    <name type="scientific">Trujillonella endophytica</name>
    <dbReference type="NCBI Taxonomy" id="673521"/>
    <lineage>
        <taxon>Bacteria</taxon>
        <taxon>Bacillati</taxon>
        <taxon>Actinomycetota</taxon>
        <taxon>Actinomycetes</taxon>
        <taxon>Geodermatophilales</taxon>
        <taxon>Geodermatophilaceae</taxon>
        <taxon>Trujillonella</taxon>
    </lineage>
</organism>